<dbReference type="PANTHER" id="PTHR35370:SF1">
    <property type="entry name" value="TYPE VI SECRETION SYSTEM COMPONENT TSSF1"/>
    <property type="match status" value="1"/>
</dbReference>
<dbReference type="AlphaFoldDB" id="K2JMI6"/>
<dbReference type="PIRSF" id="PIRSF028304">
    <property type="entry name" value="UCP028304"/>
    <property type="match status" value="1"/>
</dbReference>
<dbReference type="PANTHER" id="PTHR35370">
    <property type="entry name" value="CYTOPLASMIC PROTEIN-RELATED-RELATED"/>
    <property type="match status" value="1"/>
</dbReference>
<dbReference type="STRING" id="745411.B3C1_06093"/>
<comment type="caution">
    <text evidence="1">The sequence shown here is derived from an EMBL/GenBank/DDBJ whole genome shotgun (WGS) entry which is preliminary data.</text>
</comment>
<dbReference type="eggNOG" id="COG3519">
    <property type="taxonomic scope" value="Bacteria"/>
</dbReference>
<evidence type="ECO:0000313" key="2">
    <source>
        <dbReference type="Proteomes" id="UP000006755"/>
    </source>
</evidence>
<keyword evidence="2" id="KW-1185">Reference proteome</keyword>
<dbReference type="NCBIfam" id="TIGR03359">
    <property type="entry name" value="VI_chp_6"/>
    <property type="match status" value="1"/>
</dbReference>
<gene>
    <name evidence="1" type="ORF">B3C1_06093</name>
</gene>
<accession>K2JMI6</accession>
<name>K2JMI6_9GAMM</name>
<dbReference type="EMBL" id="AMRI01000007">
    <property type="protein sequence ID" value="EKE75627.1"/>
    <property type="molecule type" value="Genomic_DNA"/>
</dbReference>
<reference evidence="1 2" key="1">
    <citation type="journal article" date="2012" name="J. Bacteriol.">
        <title>Genome Sequence of Gallaecimonas xiamenensis Type Strain 3-C-1.</title>
        <authorList>
            <person name="Lai Q."/>
            <person name="Wang L."/>
            <person name="Wang W."/>
            <person name="Shao Z."/>
        </authorList>
    </citation>
    <scope>NUCLEOTIDE SEQUENCE [LARGE SCALE GENOMIC DNA]</scope>
    <source>
        <strain evidence="1 2">3-C-1</strain>
    </source>
</reference>
<dbReference type="Pfam" id="PF05947">
    <property type="entry name" value="T6SS_TssF"/>
    <property type="match status" value="1"/>
</dbReference>
<dbReference type="InterPro" id="IPR010272">
    <property type="entry name" value="T6SS_TssF"/>
</dbReference>
<proteinExistence type="predicted"/>
<sequence length="603" mass="68381">MSEALLKYYNRELAYLRRQGAEFAKQYPKVAGRLRISEEAVEDPHVSRLLEGVAFMTAQIRQRLDGHFPELADVLLGSLYPDYQAPIPSMTVAQLKPAPALSSHMEVKTGLSFTTLVENMPECYFSSVGDHVLANVAVDSANFENAPFDAPRPAGSNGAQAVIKLRLSAPLNFSELKLPYLRFYLHGQTHQSHELYELIHRCALGFALAPAGDSRQLRFYGKEHIKAAGFAAEEAVVPYSQRSFDGYRLLVEHFLFAEKFLFADLTGLDPNWPDDKELDLYIYLAEGSVEQEKSLVPDHMRLGCVPMVNTFETLSETLRFEEEALEYRLVPNYRNADSGEVVRILGVELVKSDEVLPLAPYYGLHHPRWQDSVSLYWHARRRYNDWAGGQYEPGTETYLSMVNQEFEHQDEDELPRDRFLRVKVLACNRNAPAQLPFGGGQPKMRSEDAYIHETKVLLAPTPTVRPELGDASRWQFIRHLSLEHFAGPDALDRLKAVLHLHDFKQTPESRALIEGIEEVSIKPAVARVGSGVRKGLCQGNDISIRFSKPRYAGASVYLFSAVLDRFFAQFAQLNTFTRLRIKLSGHNQDYHVWPTRVGERELL</sequence>
<dbReference type="PATRIC" id="fig|745411.4.peg.1210"/>
<organism evidence="1 2">
    <name type="scientific">Gallaecimonas xiamenensis 3-C-1</name>
    <dbReference type="NCBI Taxonomy" id="745411"/>
    <lineage>
        <taxon>Bacteria</taxon>
        <taxon>Pseudomonadati</taxon>
        <taxon>Pseudomonadota</taxon>
        <taxon>Gammaproteobacteria</taxon>
        <taxon>Enterobacterales</taxon>
        <taxon>Gallaecimonadaceae</taxon>
        <taxon>Gallaecimonas</taxon>
    </lineage>
</organism>
<dbReference type="Proteomes" id="UP000006755">
    <property type="component" value="Unassembled WGS sequence"/>
</dbReference>
<evidence type="ECO:0000313" key="1">
    <source>
        <dbReference type="EMBL" id="EKE75627.1"/>
    </source>
</evidence>
<dbReference type="OrthoDB" id="9763676at2"/>
<dbReference type="RefSeq" id="WP_008483605.1">
    <property type="nucleotide sequence ID" value="NZ_AMRI01000007.1"/>
</dbReference>
<protein>
    <submittedName>
        <fullName evidence="1">Protein ImpG/VasA</fullName>
    </submittedName>
</protein>